<dbReference type="CDD" id="cd07313">
    <property type="entry name" value="terB_like_2"/>
    <property type="match status" value="1"/>
</dbReference>
<dbReference type="AlphaFoldDB" id="A0A532UVZ0"/>
<dbReference type="Proteomes" id="UP000319619">
    <property type="component" value="Unassembled WGS sequence"/>
</dbReference>
<organism evidence="2 3">
    <name type="scientific">candidate division LCP-89 bacterium B3_LCP</name>
    <dbReference type="NCBI Taxonomy" id="2012998"/>
    <lineage>
        <taxon>Bacteria</taxon>
        <taxon>Pseudomonadati</taxon>
        <taxon>Bacteria division LCP-89</taxon>
    </lineage>
</organism>
<evidence type="ECO:0000259" key="1">
    <source>
        <dbReference type="Pfam" id="PF05099"/>
    </source>
</evidence>
<evidence type="ECO:0000313" key="2">
    <source>
        <dbReference type="EMBL" id="TKJ39104.1"/>
    </source>
</evidence>
<dbReference type="Gene3D" id="1.10.3680.10">
    <property type="entry name" value="TerB-like"/>
    <property type="match status" value="1"/>
</dbReference>
<feature type="domain" description="Co-chaperone DjlA N-terminal" evidence="1">
    <location>
        <begin position="26"/>
        <end position="141"/>
    </location>
</feature>
<evidence type="ECO:0000313" key="3">
    <source>
        <dbReference type="Proteomes" id="UP000319619"/>
    </source>
</evidence>
<accession>A0A532UVZ0</accession>
<name>A0A532UVZ0_UNCL8</name>
<dbReference type="InterPro" id="IPR007791">
    <property type="entry name" value="DjlA_N"/>
</dbReference>
<proteinExistence type="predicted"/>
<gene>
    <name evidence="2" type="ORF">CEE37_11835</name>
</gene>
<reference evidence="2 3" key="1">
    <citation type="submission" date="2017-06" db="EMBL/GenBank/DDBJ databases">
        <title>Novel microbial phyla capable of carbon fixation and sulfur reduction in deep-sea sediments.</title>
        <authorList>
            <person name="Huang J."/>
            <person name="Baker B."/>
            <person name="Wang Y."/>
        </authorList>
    </citation>
    <scope>NUCLEOTIDE SEQUENCE [LARGE SCALE GENOMIC DNA]</scope>
    <source>
        <strain evidence="2">B3_LCP</strain>
    </source>
</reference>
<dbReference type="Pfam" id="PF05099">
    <property type="entry name" value="TerB"/>
    <property type="match status" value="1"/>
</dbReference>
<dbReference type="InterPro" id="IPR029024">
    <property type="entry name" value="TerB-like"/>
</dbReference>
<dbReference type="SUPFAM" id="SSF158682">
    <property type="entry name" value="TerB-like"/>
    <property type="match status" value="1"/>
</dbReference>
<comment type="caution">
    <text evidence="2">The sequence shown here is derived from an EMBL/GenBank/DDBJ whole genome shotgun (WGS) entry which is preliminary data.</text>
</comment>
<protein>
    <recommendedName>
        <fullName evidence="1">Co-chaperone DjlA N-terminal domain-containing protein</fullName>
    </recommendedName>
</protein>
<sequence length="150" mass="17531">MLQRIKKLMADTQVKSTVVNSPDLTLSLCVMLLEIAQADDEFTPDERTHVVRTLQERFSLSETETHELIEEAQGTREESLDLWQFTNKLNQEFDRGQKLLIMEEIWRVIYADGTLDSHEDYLVRKLSNLLNLSHKEMINAKLKVLKEIRS</sequence>
<dbReference type="EMBL" id="NJBN01000008">
    <property type="protein sequence ID" value="TKJ39104.1"/>
    <property type="molecule type" value="Genomic_DNA"/>
</dbReference>